<protein>
    <submittedName>
        <fullName evidence="2">Uncharacterized protein</fullName>
    </submittedName>
</protein>
<dbReference type="EMBL" id="JBHUIO010000008">
    <property type="protein sequence ID" value="MFD2171029.1"/>
    <property type="molecule type" value="Genomic_DNA"/>
</dbReference>
<feature type="transmembrane region" description="Helical" evidence="1">
    <location>
        <begin position="67"/>
        <end position="86"/>
    </location>
</feature>
<reference evidence="3" key="1">
    <citation type="journal article" date="2019" name="Int. J. Syst. Evol. Microbiol.">
        <title>The Global Catalogue of Microorganisms (GCM) 10K type strain sequencing project: providing services to taxonomists for standard genome sequencing and annotation.</title>
        <authorList>
            <consortium name="The Broad Institute Genomics Platform"/>
            <consortium name="The Broad Institute Genome Sequencing Center for Infectious Disease"/>
            <person name="Wu L."/>
            <person name="Ma J."/>
        </authorList>
    </citation>
    <scope>NUCLEOTIDE SEQUENCE [LARGE SCALE GENOMIC DNA]</scope>
    <source>
        <strain evidence="3">CGMCC 1.13574</strain>
    </source>
</reference>
<evidence type="ECO:0000256" key="1">
    <source>
        <dbReference type="SAM" id="Phobius"/>
    </source>
</evidence>
<evidence type="ECO:0000313" key="3">
    <source>
        <dbReference type="Proteomes" id="UP001597343"/>
    </source>
</evidence>
<name>A0ABW5A0B0_9BACL</name>
<evidence type="ECO:0000313" key="2">
    <source>
        <dbReference type="EMBL" id="MFD2171029.1"/>
    </source>
</evidence>
<proteinExistence type="predicted"/>
<keyword evidence="1" id="KW-0472">Membrane</keyword>
<gene>
    <name evidence="2" type="ORF">ACFSOY_13635</name>
</gene>
<organism evidence="2 3">
    <name type="scientific">Tumebacillus lipolyticus</name>
    <dbReference type="NCBI Taxonomy" id="1280370"/>
    <lineage>
        <taxon>Bacteria</taxon>
        <taxon>Bacillati</taxon>
        <taxon>Bacillota</taxon>
        <taxon>Bacilli</taxon>
        <taxon>Bacillales</taxon>
        <taxon>Alicyclobacillaceae</taxon>
        <taxon>Tumebacillus</taxon>
    </lineage>
</organism>
<accession>A0ABW5A0B0</accession>
<dbReference type="Proteomes" id="UP001597343">
    <property type="component" value="Unassembled WGS sequence"/>
</dbReference>
<keyword evidence="3" id="KW-1185">Reference proteome</keyword>
<keyword evidence="1" id="KW-1133">Transmembrane helix</keyword>
<keyword evidence="1" id="KW-0812">Transmembrane</keyword>
<comment type="caution">
    <text evidence="2">The sequence shown here is derived from an EMBL/GenBank/DDBJ whole genome shotgun (WGS) entry which is preliminary data.</text>
</comment>
<dbReference type="RefSeq" id="WP_386047500.1">
    <property type="nucleotide sequence ID" value="NZ_JBHUIO010000008.1"/>
</dbReference>
<sequence>MNEILFDYKESMEMGCNDLTRLLGESRISSTLTSLKSMTELRNMDGLALLTSGGAVAFSQSSNEMKVGFLAGAGVIAVATVLIRGYNERKREIRENPFSYVFYVNRWNGFK</sequence>